<dbReference type="EMBL" id="KT462698">
    <property type="protein sequence ID" value="AMQ23529.1"/>
    <property type="molecule type" value="Genomic_RNA"/>
</dbReference>
<dbReference type="Proteomes" id="UP000515520">
    <property type="component" value="Segment"/>
</dbReference>
<proteinExistence type="predicted"/>
<protein>
    <submittedName>
        <fullName evidence="1">Uncharacterized protein</fullName>
    </submittedName>
</protein>
<reference evidence="1 2" key="1">
    <citation type="journal article" date="2016" name="PLoS Biol.">
        <title>Hyperexpansion of RNA Bacteriophage Diversity.</title>
        <authorList>
            <person name="Krishnamurthy S.R."/>
            <person name="Janowski A.B."/>
            <person name="Zhao G."/>
            <person name="Barouch D."/>
            <person name="Wang D."/>
        </authorList>
    </citation>
    <scope>NUCLEOTIDE SEQUENCE [LARGE SCALE GENOMIC DNA]</scope>
    <source>
        <strain evidence="1">AVE004</strain>
    </source>
</reference>
<sequence length="160" mass="17368">MSKTSVIDATNTTASTTFNASAYKLSVLGNYALTADEPTEATYSNVTSSIERPELLQYRSRRSEKNNTGLNVPNVSDTAGYVEYGIRLQNVVHTTDTADANVEIADPCCVNITLKHPATSRITEDIATQLLMRAVSTMFDDAGKSRLGDMMRSALHITAN</sequence>
<evidence type="ECO:0000313" key="2">
    <source>
        <dbReference type="Proteomes" id="UP000515520"/>
    </source>
</evidence>
<evidence type="ECO:0000313" key="1">
    <source>
        <dbReference type="EMBL" id="AMQ23529.1"/>
    </source>
</evidence>
<organism evidence="1 2">
    <name type="scientific">ssRNA phage AVE004</name>
    <dbReference type="NCBI Taxonomy" id="2848091"/>
    <lineage>
        <taxon>Viruses</taxon>
        <taxon>Riboviria</taxon>
        <taxon>Orthornavirae</taxon>
        <taxon>Lenarviricota</taxon>
        <taxon>Leviviricetes</taxon>
        <taxon>Timlovirales</taxon>
        <taxon>Blumeviridae</taxon>
        <taxon>Espurtavirus</taxon>
        <taxon>Espurtavirus simiicola</taxon>
    </lineage>
</organism>
<name>A0A142D860_9VIRU</name>
<keyword evidence="2" id="KW-1185">Reference proteome</keyword>
<accession>A0A142D860</accession>
<dbReference type="KEGG" id="vg:65073053"/>